<feature type="compositionally biased region" description="Low complexity" evidence="1">
    <location>
        <begin position="223"/>
        <end position="238"/>
    </location>
</feature>
<reference evidence="3 4" key="1">
    <citation type="submission" date="2020-07" db="EMBL/GenBank/DDBJ databases">
        <title>Thermogemmata thermophila gen. nov., sp. nov., a novel moderate thermophilic planctomycete from a Kamchatka hot spring.</title>
        <authorList>
            <person name="Elcheninov A.G."/>
            <person name="Podosokorskaya O.A."/>
            <person name="Kovaleva O.L."/>
            <person name="Novikov A."/>
            <person name="Bonch-Osmolovskaya E.A."/>
            <person name="Toshchakov S.V."/>
            <person name="Kublanov I.V."/>
        </authorList>
    </citation>
    <scope>NUCLEOTIDE SEQUENCE [LARGE SCALE GENOMIC DNA]</scope>
    <source>
        <strain evidence="3 4">2918</strain>
    </source>
</reference>
<dbReference type="SUPFAM" id="SSF48452">
    <property type="entry name" value="TPR-like"/>
    <property type="match status" value="1"/>
</dbReference>
<sequence>MRGMASVEVATALGIVRPLVLRIGASLLMVTALVALAAQGAMTVLWGRWRAGESIDDSARQVREWVEKAYQAEEAGDPSAAEQALREAFWQTADPGQVAFHWGLVEYHRKRYREAELWFERVLADPECPRERLGRAWYNRGVCLLQRGGDASTYRLAIVCFQRALDSGGLDAVRTADARYHLELAKQLWDEVRRRDDLQRQKHLPPSSEEELPAPHLSPPPDRSAGASASGDRASQPSPTAPGLPPLPRLGSPPAESPPSQATIPLAGAGNLEPLRDTSTVQPLTPEDTLVYLRQTAERLKRDRQQLLRTLYGPERLDLRDW</sequence>
<dbReference type="AlphaFoldDB" id="A0A7V9AAC2"/>
<gene>
    <name evidence="3" type="ORF">H0921_01100</name>
</gene>
<dbReference type="EMBL" id="JACEFB010000001">
    <property type="protein sequence ID" value="MBA2224754.1"/>
    <property type="molecule type" value="Genomic_DNA"/>
</dbReference>
<accession>A0A7V9AAC2</accession>
<feature type="transmembrane region" description="Helical" evidence="2">
    <location>
        <begin position="20"/>
        <end position="46"/>
    </location>
</feature>
<keyword evidence="2" id="KW-0472">Membrane</keyword>
<protein>
    <recommendedName>
        <fullName evidence="5">Tetratricopeptide repeat protein</fullName>
    </recommendedName>
</protein>
<keyword evidence="4" id="KW-1185">Reference proteome</keyword>
<feature type="compositionally biased region" description="Pro residues" evidence="1">
    <location>
        <begin position="239"/>
        <end position="248"/>
    </location>
</feature>
<comment type="caution">
    <text evidence="3">The sequence shown here is derived from an EMBL/GenBank/DDBJ whole genome shotgun (WGS) entry which is preliminary data.</text>
</comment>
<dbReference type="RefSeq" id="WP_194536176.1">
    <property type="nucleotide sequence ID" value="NZ_JACEFB010000001.1"/>
</dbReference>
<evidence type="ECO:0000313" key="3">
    <source>
        <dbReference type="EMBL" id="MBA2224754.1"/>
    </source>
</evidence>
<organism evidence="3 4">
    <name type="scientific">Thermogemmata fonticola</name>
    <dbReference type="NCBI Taxonomy" id="2755323"/>
    <lineage>
        <taxon>Bacteria</taxon>
        <taxon>Pseudomonadati</taxon>
        <taxon>Planctomycetota</taxon>
        <taxon>Planctomycetia</taxon>
        <taxon>Gemmatales</taxon>
        <taxon>Gemmataceae</taxon>
        <taxon>Thermogemmata</taxon>
    </lineage>
</organism>
<dbReference type="Gene3D" id="1.25.40.10">
    <property type="entry name" value="Tetratricopeptide repeat domain"/>
    <property type="match status" value="1"/>
</dbReference>
<evidence type="ECO:0000313" key="4">
    <source>
        <dbReference type="Proteomes" id="UP000542342"/>
    </source>
</evidence>
<name>A0A7V9AAC2_9BACT</name>
<feature type="region of interest" description="Disordered" evidence="1">
    <location>
        <begin position="197"/>
        <end position="287"/>
    </location>
</feature>
<evidence type="ECO:0000256" key="1">
    <source>
        <dbReference type="SAM" id="MobiDB-lite"/>
    </source>
</evidence>
<proteinExistence type="predicted"/>
<evidence type="ECO:0000256" key="2">
    <source>
        <dbReference type="SAM" id="Phobius"/>
    </source>
</evidence>
<dbReference type="InterPro" id="IPR011990">
    <property type="entry name" value="TPR-like_helical_dom_sf"/>
</dbReference>
<evidence type="ECO:0008006" key="5">
    <source>
        <dbReference type="Google" id="ProtNLM"/>
    </source>
</evidence>
<keyword evidence="2" id="KW-1133">Transmembrane helix</keyword>
<dbReference type="Proteomes" id="UP000542342">
    <property type="component" value="Unassembled WGS sequence"/>
</dbReference>
<keyword evidence="2" id="KW-0812">Transmembrane</keyword>